<sequence>MLRLDHVVFPVQDAGRSLDFYRDVLGLTLAEAHEGDDWNSYPWLMMVFALPDGRELVLVELKGAPAPSYQGLPRDARHYALAVEDGAELDGWRGRLRAAGLRFWEEDHGVQQSLYLEDPDGVVIEITAPPSRADPHSAQSAALRVARWGAAGRP</sequence>
<proteinExistence type="predicted"/>
<dbReference type="Gene3D" id="3.10.180.10">
    <property type="entry name" value="2,3-Dihydroxybiphenyl 1,2-Dioxygenase, domain 1"/>
    <property type="match status" value="1"/>
</dbReference>
<evidence type="ECO:0000313" key="3">
    <source>
        <dbReference type="EMBL" id="MET3525919.1"/>
    </source>
</evidence>
<dbReference type="PROSITE" id="PS51819">
    <property type="entry name" value="VOC"/>
    <property type="match status" value="1"/>
</dbReference>
<dbReference type="Pfam" id="PF00903">
    <property type="entry name" value="Glyoxalase"/>
    <property type="match status" value="1"/>
</dbReference>
<comment type="caution">
    <text evidence="3">The sequence shown here is derived from an EMBL/GenBank/DDBJ whole genome shotgun (WGS) entry which is preliminary data.</text>
</comment>
<dbReference type="RefSeq" id="WP_354297251.1">
    <property type="nucleotide sequence ID" value="NZ_JBEPLU010000001.1"/>
</dbReference>
<dbReference type="InterPro" id="IPR018146">
    <property type="entry name" value="Glyoxalase_1_CS"/>
</dbReference>
<keyword evidence="1" id="KW-0479">Metal-binding</keyword>
<dbReference type="SUPFAM" id="SSF54593">
    <property type="entry name" value="Glyoxalase/Bleomycin resistance protein/Dihydroxybiphenyl dioxygenase"/>
    <property type="match status" value="1"/>
</dbReference>
<gene>
    <name evidence="3" type="ORF">ABID41_001014</name>
</gene>
<protein>
    <submittedName>
        <fullName evidence="3">Catechol 2,3-dioxygenase-like lactoylglutathione lyase family enzyme</fullName>
    </submittedName>
</protein>
<feature type="domain" description="VOC" evidence="2">
    <location>
        <begin position="3"/>
        <end position="129"/>
    </location>
</feature>
<evidence type="ECO:0000313" key="4">
    <source>
        <dbReference type="Proteomes" id="UP001549110"/>
    </source>
</evidence>
<dbReference type="PANTHER" id="PTHR21366">
    <property type="entry name" value="GLYOXALASE FAMILY PROTEIN"/>
    <property type="match status" value="1"/>
</dbReference>
<dbReference type="InterPro" id="IPR037523">
    <property type="entry name" value="VOC_core"/>
</dbReference>
<dbReference type="InterPro" id="IPR004360">
    <property type="entry name" value="Glyas_Fos-R_dOase_dom"/>
</dbReference>
<keyword evidence="4" id="KW-1185">Reference proteome</keyword>
<organism evidence="3 4">
    <name type="scientific">Phenylobacterium koreense</name>
    <dbReference type="NCBI Taxonomy" id="266125"/>
    <lineage>
        <taxon>Bacteria</taxon>
        <taxon>Pseudomonadati</taxon>
        <taxon>Pseudomonadota</taxon>
        <taxon>Alphaproteobacteria</taxon>
        <taxon>Caulobacterales</taxon>
        <taxon>Caulobacteraceae</taxon>
        <taxon>Phenylobacterium</taxon>
    </lineage>
</organism>
<dbReference type="InterPro" id="IPR029068">
    <property type="entry name" value="Glyas_Bleomycin-R_OHBP_Dase"/>
</dbReference>
<dbReference type="Proteomes" id="UP001549110">
    <property type="component" value="Unassembled WGS sequence"/>
</dbReference>
<dbReference type="EMBL" id="JBEPLU010000001">
    <property type="protein sequence ID" value="MET3525919.1"/>
    <property type="molecule type" value="Genomic_DNA"/>
</dbReference>
<name>A0ABV2EFX0_9CAUL</name>
<evidence type="ECO:0000256" key="1">
    <source>
        <dbReference type="ARBA" id="ARBA00022723"/>
    </source>
</evidence>
<dbReference type="PROSITE" id="PS00934">
    <property type="entry name" value="GLYOXALASE_I_1"/>
    <property type="match status" value="1"/>
</dbReference>
<evidence type="ECO:0000259" key="2">
    <source>
        <dbReference type="PROSITE" id="PS51819"/>
    </source>
</evidence>
<dbReference type="InterPro" id="IPR050383">
    <property type="entry name" value="GlyoxalaseI/FosfomycinResist"/>
</dbReference>
<dbReference type="CDD" id="cd06587">
    <property type="entry name" value="VOC"/>
    <property type="match status" value="1"/>
</dbReference>
<accession>A0ABV2EFX0</accession>
<reference evidence="3 4" key="1">
    <citation type="submission" date="2024-06" db="EMBL/GenBank/DDBJ databases">
        <title>Genomic Encyclopedia of Type Strains, Phase IV (KMG-IV): sequencing the most valuable type-strain genomes for metagenomic binning, comparative biology and taxonomic classification.</title>
        <authorList>
            <person name="Goeker M."/>
        </authorList>
    </citation>
    <scope>NUCLEOTIDE SEQUENCE [LARGE SCALE GENOMIC DNA]</scope>
    <source>
        <strain evidence="3 4">DSM 17809</strain>
    </source>
</reference>